<keyword evidence="2" id="KW-1185">Reference proteome</keyword>
<reference evidence="1" key="1">
    <citation type="submission" date="2022-07" db="EMBL/GenBank/DDBJ databases">
        <title>Genome Sequence of Physisporinus lineatus.</title>
        <authorList>
            <person name="Buettner E."/>
        </authorList>
    </citation>
    <scope>NUCLEOTIDE SEQUENCE</scope>
    <source>
        <strain evidence="1">VT162</strain>
    </source>
</reference>
<gene>
    <name evidence="1" type="ORF">NLI96_g10521</name>
</gene>
<accession>A0AAD5UTF6</accession>
<dbReference type="AlphaFoldDB" id="A0AAD5UTF6"/>
<name>A0AAD5UTF6_9APHY</name>
<organism evidence="1 2">
    <name type="scientific">Meripilus lineatus</name>
    <dbReference type="NCBI Taxonomy" id="2056292"/>
    <lineage>
        <taxon>Eukaryota</taxon>
        <taxon>Fungi</taxon>
        <taxon>Dikarya</taxon>
        <taxon>Basidiomycota</taxon>
        <taxon>Agaricomycotina</taxon>
        <taxon>Agaricomycetes</taxon>
        <taxon>Polyporales</taxon>
        <taxon>Meripilaceae</taxon>
        <taxon>Meripilus</taxon>
    </lineage>
</organism>
<dbReference type="EMBL" id="JANAWD010000604">
    <property type="protein sequence ID" value="KAJ3477345.1"/>
    <property type="molecule type" value="Genomic_DNA"/>
</dbReference>
<evidence type="ECO:0000313" key="2">
    <source>
        <dbReference type="Proteomes" id="UP001212997"/>
    </source>
</evidence>
<dbReference type="Proteomes" id="UP001212997">
    <property type="component" value="Unassembled WGS sequence"/>
</dbReference>
<comment type="caution">
    <text evidence="1">The sequence shown here is derived from an EMBL/GenBank/DDBJ whole genome shotgun (WGS) entry which is preliminary data.</text>
</comment>
<evidence type="ECO:0000313" key="1">
    <source>
        <dbReference type="EMBL" id="KAJ3477345.1"/>
    </source>
</evidence>
<sequence length="70" mass="7640">MADAEDDYQRKSLTSAILIALGIPSPVPSPTKEMPHTGDAPMTLKKIPKDVLRSEETLLGFFEGILQIES</sequence>
<protein>
    <submittedName>
        <fullName evidence="1">Uncharacterized protein</fullName>
    </submittedName>
</protein>
<proteinExistence type="predicted"/>